<keyword evidence="1 2" id="KW-0378">Hydrolase</keyword>
<dbReference type="RefSeq" id="WP_244458815.1">
    <property type="nucleotide sequence ID" value="NZ_AP025637.1"/>
</dbReference>
<dbReference type="InterPro" id="IPR050114">
    <property type="entry name" value="UPF0173_UPF0282_UlaG_hydrolase"/>
</dbReference>
<dbReference type="SMART" id="SM00849">
    <property type="entry name" value="Lactamase_B"/>
    <property type="match status" value="1"/>
</dbReference>
<evidence type="ECO:0000256" key="1">
    <source>
        <dbReference type="ARBA" id="ARBA00022801"/>
    </source>
</evidence>
<protein>
    <recommendedName>
        <fullName evidence="2">UPF0173 metal-dependent hydrolase Rmf_14790</fullName>
    </recommendedName>
</protein>
<evidence type="ECO:0000256" key="2">
    <source>
        <dbReference type="HAMAP-Rule" id="MF_00457"/>
    </source>
</evidence>
<evidence type="ECO:0000313" key="4">
    <source>
        <dbReference type="EMBL" id="BDG71550.1"/>
    </source>
</evidence>
<name>A0ABN6NZQ8_9PROT</name>
<dbReference type="NCBIfam" id="NF001911">
    <property type="entry name" value="PRK00685.1"/>
    <property type="match status" value="1"/>
</dbReference>
<dbReference type="PANTHER" id="PTHR43546">
    <property type="entry name" value="UPF0173 METAL-DEPENDENT HYDROLASE MJ1163-RELATED"/>
    <property type="match status" value="1"/>
</dbReference>
<dbReference type="GO" id="GO:0016787">
    <property type="term" value="F:hydrolase activity"/>
    <property type="evidence" value="ECO:0007669"/>
    <property type="project" value="UniProtKB-KW"/>
</dbReference>
<dbReference type="InterPro" id="IPR036866">
    <property type="entry name" value="RibonucZ/Hydroxyglut_hydro"/>
</dbReference>
<gene>
    <name evidence="4" type="ORF">Rmf_14790</name>
</gene>
<dbReference type="Pfam" id="PF12706">
    <property type="entry name" value="Lactamase_B_2"/>
    <property type="match status" value="1"/>
</dbReference>
<comment type="similarity">
    <text evidence="2">Belongs to the UPF0173 family.</text>
</comment>
<evidence type="ECO:0000259" key="3">
    <source>
        <dbReference type="SMART" id="SM00849"/>
    </source>
</evidence>
<dbReference type="InterPro" id="IPR001279">
    <property type="entry name" value="Metallo-B-lactamas"/>
</dbReference>
<dbReference type="SUPFAM" id="SSF56281">
    <property type="entry name" value="Metallo-hydrolase/oxidoreductase"/>
    <property type="match status" value="1"/>
</dbReference>
<sequence length="236" mass="25009">MKITWFGHSAFRLEFGSSVVMIDPFLTGNPAFGGDAEAASAGATHVLLTHGHGDHIGDTVAICQRTEAKLVTNYDLAMHLARKGVTALDPMNTGGSTDQGDFTVSLTQALHSSVEQDENGVSHCLGNPNGIVVTPKDKAEPVVYHMGDTDIFSDMALVDELYRPAVAMVPIGDRFTMGPRAAALSVKRFLPSVRVAIPCHYATFGLLLPDASGFVAAMEGANAKVLVPEKDKAFTP</sequence>
<evidence type="ECO:0000313" key="5">
    <source>
        <dbReference type="Proteomes" id="UP000831327"/>
    </source>
</evidence>
<dbReference type="HAMAP" id="MF_00457">
    <property type="entry name" value="UPF0173"/>
    <property type="match status" value="1"/>
</dbReference>
<dbReference type="InterPro" id="IPR022877">
    <property type="entry name" value="UPF0173"/>
</dbReference>
<dbReference type="EMBL" id="AP025637">
    <property type="protein sequence ID" value="BDG71550.1"/>
    <property type="molecule type" value="Genomic_DNA"/>
</dbReference>
<accession>A0ABN6NZQ8</accession>
<feature type="domain" description="Metallo-beta-lactamase" evidence="3">
    <location>
        <begin position="7"/>
        <end position="200"/>
    </location>
</feature>
<proteinExistence type="inferred from homology"/>
<dbReference type="PANTHER" id="PTHR43546:SF3">
    <property type="entry name" value="UPF0173 METAL-DEPENDENT HYDROLASE MJ1163"/>
    <property type="match status" value="1"/>
</dbReference>
<organism evidence="4 5">
    <name type="scientific">Roseomonas fluvialis</name>
    <dbReference type="NCBI Taxonomy" id="1750527"/>
    <lineage>
        <taxon>Bacteria</taxon>
        <taxon>Pseudomonadati</taxon>
        <taxon>Pseudomonadota</taxon>
        <taxon>Alphaproteobacteria</taxon>
        <taxon>Acetobacterales</taxon>
        <taxon>Roseomonadaceae</taxon>
        <taxon>Roseomonas</taxon>
    </lineage>
</organism>
<dbReference type="Proteomes" id="UP000831327">
    <property type="component" value="Chromosome"/>
</dbReference>
<keyword evidence="5" id="KW-1185">Reference proteome</keyword>
<dbReference type="Gene3D" id="3.60.15.10">
    <property type="entry name" value="Ribonuclease Z/Hydroxyacylglutathione hydrolase-like"/>
    <property type="match status" value="1"/>
</dbReference>
<reference evidence="4 5" key="1">
    <citation type="journal article" date="2016" name="Microbes Environ.">
        <title>Phylogenetically diverse aerobic anoxygenic phototrophic bacteria isolated from epilithic biofilms in Tama river, Japan.</title>
        <authorList>
            <person name="Hirose S."/>
            <person name="Matsuura K."/>
            <person name="Haruta S."/>
        </authorList>
    </citation>
    <scope>NUCLEOTIDE SEQUENCE [LARGE SCALE GENOMIC DNA]</scope>
    <source>
        <strain evidence="4 5">S08</strain>
    </source>
</reference>